<dbReference type="GO" id="GO:0006508">
    <property type="term" value="P:proteolysis"/>
    <property type="evidence" value="ECO:0007669"/>
    <property type="project" value="InterPro"/>
</dbReference>
<protein>
    <recommendedName>
        <fullName evidence="2">Peptidase S1 domain-containing protein</fullName>
    </recommendedName>
</protein>
<dbReference type="PANTHER" id="PTHR24252:SF7">
    <property type="entry name" value="HYALIN"/>
    <property type="match status" value="1"/>
</dbReference>
<dbReference type="EMBL" id="JAIWYP010000004">
    <property type="protein sequence ID" value="KAH3833298.1"/>
    <property type="molecule type" value="Genomic_DNA"/>
</dbReference>
<dbReference type="InterPro" id="IPR009003">
    <property type="entry name" value="Peptidase_S1_PA"/>
</dbReference>
<dbReference type="Gene3D" id="2.40.10.10">
    <property type="entry name" value="Trypsin-like serine proteases"/>
    <property type="match status" value="2"/>
</dbReference>
<keyword evidence="1" id="KW-1015">Disulfide bond</keyword>
<gene>
    <name evidence="3" type="ORF">DPMN_106604</name>
</gene>
<dbReference type="PANTHER" id="PTHR24252">
    <property type="entry name" value="ACROSIN-RELATED"/>
    <property type="match status" value="1"/>
</dbReference>
<evidence type="ECO:0000259" key="2">
    <source>
        <dbReference type="Pfam" id="PF00089"/>
    </source>
</evidence>
<evidence type="ECO:0000313" key="4">
    <source>
        <dbReference type="Proteomes" id="UP000828390"/>
    </source>
</evidence>
<dbReference type="SUPFAM" id="SSF50494">
    <property type="entry name" value="Trypsin-like serine proteases"/>
    <property type="match status" value="1"/>
</dbReference>
<dbReference type="InterPro" id="IPR001254">
    <property type="entry name" value="Trypsin_dom"/>
</dbReference>
<reference evidence="3" key="2">
    <citation type="submission" date="2020-11" db="EMBL/GenBank/DDBJ databases">
        <authorList>
            <person name="McCartney M.A."/>
            <person name="Auch B."/>
            <person name="Kono T."/>
            <person name="Mallez S."/>
            <person name="Becker A."/>
            <person name="Gohl D.M."/>
            <person name="Silverstein K.A.T."/>
            <person name="Koren S."/>
            <person name="Bechman K.B."/>
            <person name="Herman A."/>
            <person name="Abrahante J.E."/>
            <person name="Garbe J."/>
        </authorList>
    </citation>
    <scope>NUCLEOTIDE SEQUENCE</scope>
    <source>
        <strain evidence="3">Duluth1</strain>
        <tissue evidence="3">Whole animal</tissue>
    </source>
</reference>
<feature type="domain" description="Peptidase S1" evidence="2">
    <location>
        <begin position="5"/>
        <end position="93"/>
    </location>
</feature>
<dbReference type="Pfam" id="PF00089">
    <property type="entry name" value="Trypsin"/>
    <property type="match status" value="1"/>
</dbReference>
<dbReference type="AlphaFoldDB" id="A0A9D4K5A6"/>
<proteinExistence type="predicted"/>
<comment type="caution">
    <text evidence="3">The sequence shown here is derived from an EMBL/GenBank/DDBJ whole genome shotgun (WGS) entry which is preliminary data.</text>
</comment>
<sequence length="126" mass="14517">MPHVFEVLAGTTSRERLSKQPFQRVRVEKIYLNPSMRRLENGQIDWDMALLKLSSAVKFGDFVQPICLPEISAPVPTNLQCFLAGWGYINTKSGMNLYLEGNFFFFFTLRVYHCKFQILKSTSTSL</sequence>
<accession>A0A9D4K5A6</accession>
<reference evidence="3" key="1">
    <citation type="journal article" date="2019" name="bioRxiv">
        <title>The Genome of the Zebra Mussel, Dreissena polymorpha: A Resource for Invasive Species Research.</title>
        <authorList>
            <person name="McCartney M.A."/>
            <person name="Auch B."/>
            <person name="Kono T."/>
            <person name="Mallez S."/>
            <person name="Zhang Y."/>
            <person name="Obille A."/>
            <person name="Becker A."/>
            <person name="Abrahante J.E."/>
            <person name="Garbe J."/>
            <person name="Badalamenti J.P."/>
            <person name="Herman A."/>
            <person name="Mangelson H."/>
            <person name="Liachko I."/>
            <person name="Sullivan S."/>
            <person name="Sone E.D."/>
            <person name="Koren S."/>
            <person name="Silverstein K.A.T."/>
            <person name="Beckman K.B."/>
            <person name="Gohl D.M."/>
        </authorList>
    </citation>
    <scope>NUCLEOTIDE SEQUENCE</scope>
    <source>
        <strain evidence="3">Duluth1</strain>
        <tissue evidence="3">Whole animal</tissue>
    </source>
</reference>
<organism evidence="3 4">
    <name type="scientific">Dreissena polymorpha</name>
    <name type="common">Zebra mussel</name>
    <name type="synonym">Mytilus polymorpha</name>
    <dbReference type="NCBI Taxonomy" id="45954"/>
    <lineage>
        <taxon>Eukaryota</taxon>
        <taxon>Metazoa</taxon>
        <taxon>Spiralia</taxon>
        <taxon>Lophotrochozoa</taxon>
        <taxon>Mollusca</taxon>
        <taxon>Bivalvia</taxon>
        <taxon>Autobranchia</taxon>
        <taxon>Heteroconchia</taxon>
        <taxon>Euheterodonta</taxon>
        <taxon>Imparidentia</taxon>
        <taxon>Neoheterodontei</taxon>
        <taxon>Myida</taxon>
        <taxon>Dreissenoidea</taxon>
        <taxon>Dreissenidae</taxon>
        <taxon>Dreissena</taxon>
    </lineage>
</organism>
<dbReference type="GO" id="GO:0004252">
    <property type="term" value="F:serine-type endopeptidase activity"/>
    <property type="evidence" value="ECO:0007669"/>
    <property type="project" value="InterPro"/>
</dbReference>
<dbReference type="Proteomes" id="UP000828390">
    <property type="component" value="Unassembled WGS sequence"/>
</dbReference>
<evidence type="ECO:0000313" key="3">
    <source>
        <dbReference type="EMBL" id="KAH3833298.1"/>
    </source>
</evidence>
<keyword evidence="4" id="KW-1185">Reference proteome</keyword>
<dbReference type="InterPro" id="IPR043504">
    <property type="entry name" value="Peptidase_S1_PA_chymotrypsin"/>
</dbReference>
<evidence type="ECO:0000256" key="1">
    <source>
        <dbReference type="ARBA" id="ARBA00023157"/>
    </source>
</evidence>
<name>A0A9D4K5A6_DREPO</name>